<dbReference type="Pfam" id="PF00528">
    <property type="entry name" value="BPD_transp_1"/>
    <property type="match status" value="1"/>
</dbReference>
<keyword evidence="5 7" id="KW-1133">Transmembrane helix</keyword>
<dbReference type="Proteomes" id="UP000247476">
    <property type="component" value="Unassembled WGS sequence"/>
</dbReference>
<dbReference type="AlphaFoldDB" id="A0A2V5K7L2"/>
<protein>
    <submittedName>
        <fullName evidence="10">ABC transporter permease</fullName>
    </submittedName>
</protein>
<feature type="transmembrane region" description="Helical" evidence="7">
    <location>
        <begin position="194"/>
        <end position="217"/>
    </location>
</feature>
<feature type="compositionally biased region" description="Low complexity" evidence="8">
    <location>
        <begin position="1"/>
        <end position="18"/>
    </location>
</feature>
<name>A0A2V5K7L2_9BACL</name>
<dbReference type="PROSITE" id="PS50928">
    <property type="entry name" value="ABC_TM1"/>
    <property type="match status" value="1"/>
</dbReference>
<evidence type="ECO:0000256" key="6">
    <source>
        <dbReference type="ARBA" id="ARBA00023136"/>
    </source>
</evidence>
<accession>A0A2V5K7L2</accession>
<dbReference type="InterPro" id="IPR000515">
    <property type="entry name" value="MetI-like"/>
</dbReference>
<evidence type="ECO:0000256" key="2">
    <source>
        <dbReference type="ARBA" id="ARBA00022448"/>
    </source>
</evidence>
<proteinExistence type="inferred from homology"/>
<feature type="transmembrane region" description="Helical" evidence="7">
    <location>
        <begin position="44"/>
        <end position="71"/>
    </location>
</feature>
<evidence type="ECO:0000256" key="3">
    <source>
        <dbReference type="ARBA" id="ARBA00022475"/>
    </source>
</evidence>
<feature type="transmembrane region" description="Helical" evidence="7">
    <location>
        <begin position="254"/>
        <end position="273"/>
    </location>
</feature>
<feature type="domain" description="ABC transmembrane type-1" evidence="9">
    <location>
        <begin position="105"/>
        <end position="324"/>
    </location>
</feature>
<feature type="region of interest" description="Disordered" evidence="8">
    <location>
        <begin position="1"/>
        <end position="25"/>
    </location>
</feature>
<dbReference type="GO" id="GO:0055085">
    <property type="term" value="P:transmembrane transport"/>
    <property type="evidence" value="ECO:0007669"/>
    <property type="project" value="InterPro"/>
</dbReference>
<reference evidence="10 11" key="1">
    <citation type="submission" date="2018-05" db="EMBL/GenBank/DDBJ databases">
        <title>Paenibacillus flagellatus sp. nov., isolated from selenium mineral soil.</title>
        <authorList>
            <person name="Dai X."/>
        </authorList>
    </citation>
    <scope>NUCLEOTIDE SEQUENCE [LARGE SCALE GENOMIC DNA]</scope>
    <source>
        <strain evidence="10 11">DXL2</strain>
    </source>
</reference>
<keyword evidence="2 7" id="KW-0813">Transport</keyword>
<comment type="caution">
    <text evidence="10">The sequence shown here is derived from an EMBL/GenBank/DDBJ whole genome shotgun (WGS) entry which is preliminary data.</text>
</comment>
<dbReference type="GO" id="GO:0005886">
    <property type="term" value="C:plasma membrane"/>
    <property type="evidence" value="ECO:0007669"/>
    <property type="project" value="UniProtKB-SubCell"/>
</dbReference>
<organism evidence="10 11">
    <name type="scientific">Paenibacillus flagellatus</name>
    <dbReference type="NCBI Taxonomy" id="2211139"/>
    <lineage>
        <taxon>Bacteria</taxon>
        <taxon>Bacillati</taxon>
        <taxon>Bacillota</taxon>
        <taxon>Bacilli</taxon>
        <taxon>Bacillales</taxon>
        <taxon>Paenibacillaceae</taxon>
        <taxon>Paenibacillus</taxon>
    </lineage>
</organism>
<evidence type="ECO:0000313" key="11">
    <source>
        <dbReference type="Proteomes" id="UP000247476"/>
    </source>
</evidence>
<feature type="transmembrane region" description="Helical" evidence="7">
    <location>
        <begin position="109"/>
        <end position="131"/>
    </location>
</feature>
<dbReference type="InterPro" id="IPR035906">
    <property type="entry name" value="MetI-like_sf"/>
</dbReference>
<dbReference type="PANTHER" id="PTHR43005:SF1">
    <property type="entry name" value="SPERMIDINE_PUTRESCINE TRANSPORT SYSTEM PERMEASE PROTEIN"/>
    <property type="match status" value="1"/>
</dbReference>
<evidence type="ECO:0000256" key="5">
    <source>
        <dbReference type="ARBA" id="ARBA00022989"/>
    </source>
</evidence>
<feature type="transmembrane region" description="Helical" evidence="7">
    <location>
        <begin position="303"/>
        <end position="321"/>
    </location>
</feature>
<evidence type="ECO:0000256" key="8">
    <source>
        <dbReference type="SAM" id="MobiDB-lite"/>
    </source>
</evidence>
<evidence type="ECO:0000313" key="10">
    <source>
        <dbReference type="EMBL" id="PYI55435.1"/>
    </source>
</evidence>
<dbReference type="PANTHER" id="PTHR43005">
    <property type="entry name" value="BLR7065 PROTEIN"/>
    <property type="match status" value="1"/>
</dbReference>
<sequence length="333" mass="36641">MTNPTTRTGAAAAAPSGRTARRGRTAAPLSVRIRAAAADMKKTWVSYLFVSPFFLLFLLFIALPTAAAIMLSFTSFNAIEPPTFIGLLNYQALFTQDLVFWQYALPNTFLFAVVVGPIGYVLSFALAWLIAQLPHRIRGVYTLAMYAPSMTAGIAMSVVWLIVFSGDRLGYLNNFLLNIGYINEPKLWTTSPQYIMKIMIVVSLWASMGVGFLAMLAGIQNVDRQLYEAGRIDGIRTRLQEIWYITIPAMKPQMLFGAVMAVVGTLKAGAISVELTGSNPSPNYAGHLMINHIDDFGFIRFEMGYASAVSVVLLVIIYLSSKLCWKLFGSKGE</sequence>
<evidence type="ECO:0000256" key="1">
    <source>
        <dbReference type="ARBA" id="ARBA00004651"/>
    </source>
</evidence>
<evidence type="ECO:0000256" key="7">
    <source>
        <dbReference type="RuleBase" id="RU363032"/>
    </source>
</evidence>
<dbReference type="SUPFAM" id="SSF161098">
    <property type="entry name" value="MetI-like"/>
    <property type="match status" value="1"/>
</dbReference>
<keyword evidence="3" id="KW-1003">Cell membrane</keyword>
<dbReference type="CDD" id="cd06261">
    <property type="entry name" value="TM_PBP2"/>
    <property type="match status" value="1"/>
</dbReference>
<keyword evidence="11" id="KW-1185">Reference proteome</keyword>
<dbReference type="OrthoDB" id="9783627at2"/>
<keyword evidence="4 7" id="KW-0812">Transmembrane</keyword>
<feature type="transmembrane region" description="Helical" evidence="7">
    <location>
        <begin position="143"/>
        <end position="163"/>
    </location>
</feature>
<gene>
    <name evidence="10" type="ORF">DLM86_06785</name>
</gene>
<comment type="subcellular location">
    <subcellularLocation>
        <location evidence="1 7">Cell membrane</location>
        <topology evidence="1 7">Multi-pass membrane protein</topology>
    </subcellularLocation>
</comment>
<keyword evidence="6 7" id="KW-0472">Membrane</keyword>
<evidence type="ECO:0000259" key="9">
    <source>
        <dbReference type="PROSITE" id="PS50928"/>
    </source>
</evidence>
<comment type="similarity">
    <text evidence="7">Belongs to the binding-protein-dependent transport system permease family.</text>
</comment>
<evidence type="ECO:0000256" key="4">
    <source>
        <dbReference type="ARBA" id="ARBA00022692"/>
    </source>
</evidence>
<dbReference type="Gene3D" id="1.10.3720.10">
    <property type="entry name" value="MetI-like"/>
    <property type="match status" value="1"/>
</dbReference>
<dbReference type="EMBL" id="QJVJ01000003">
    <property type="protein sequence ID" value="PYI55435.1"/>
    <property type="molecule type" value="Genomic_DNA"/>
</dbReference>